<name>A0AB39W6N8_9FLAO</name>
<dbReference type="RefSeq" id="WP_369753846.1">
    <property type="nucleotide sequence ID" value="NZ_CP165625.1"/>
</dbReference>
<dbReference type="EMBL" id="CP165625">
    <property type="protein sequence ID" value="XDU96769.1"/>
    <property type="molecule type" value="Genomic_DNA"/>
</dbReference>
<organism evidence="1">
    <name type="scientific">Flavobacterium sp. WC2409</name>
    <dbReference type="NCBI Taxonomy" id="3234139"/>
    <lineage>
        <taxon>Bacteria</taxon>
        <taxon>Pseudomonadati</taxon>
        <taxon>Bacteroidota</taxon>
        <taxon>Flavobacteriia</taxon>
        <taxon>Flavobacteriales</taxon>
        <taxon>Flavobacteriaceae</taxon>
        <taxon>Flavobacterium</taxon>
    </lineage>
</organism>
<evidence type="ECO:0008006" key="2">
    <source>
        <dbReference type="Google" id="ProtNLM"/>
    </source>
</evidence>
<protein>
    <recommendedName>
        <fullName evidence="2">Phosphoribosylpyrophosphate synthetase</fullName>
    </recommendedName>
</protein>
<evidence type="ECO:0000313" key="1">
    <source>
        <dbReference type="EMBL" id="XDU96769.1"/>
    </source>
</evidence>
<reference evidence="1" key="1">
    <citation type="submission" date="2024-07" db="EMBL/GenBank/DDBJ databases">
        <authorList>
            <person name="Biller S.J."/>
        </authorList>
    </citation>
    <scope>NUCLEOTIDE SEQUENCE</scope>
    <source>
        <strain evidence="1">WC2409</strain>
    </source>
</reference>
<sequence>MKPIYHYSTVSEALDNLNEMGFTYDFNIHEEDIVKKPHNYEIKHIYRYEGDSDPGDEAVVYGIKSTSGKKGVFVAGFSANSDSKVAQILSKLCVDENDQQCRI</sequence>
<accession>A0AB39W6N8</accession>
<gene>
    <name evidence="1" type="ORF">AB3G34_06535</name>
</gene>
<dbReference type="AlphaFoldDB" id="A0AB39W6N8"/>
<proteinExistence type="predicted"/>